<evidence type="ECO:0000256" key="3">
    <source>
        <dbReference type="ARBA" id="ARBA00023163"/>
    </source>
</evidence>
<keyword evidence="1" id="KW-0805">Transcription regulation</keyword>
<comment type="caution">
    <text evidence="6">The sequence shown here is derived from an EMBL/GenBank/DDBJ whole genome shotgun (WGS) entry which is preliminary data.</text>
</comment>
<proteinExistence type="predicted"/>
<evidence type="ECO:0000256" key="4">
    <source>
        <dbReference type="PROSITE-ProRule" id="PRU00335"/>
    </source>
</evidence>
<dbReference type="Pfam" id="PF00440">
    <property type="entry name" value="TetR_N"/>
    <property type="match status" value="1"/>
</dbReference>
<keyword evidence="7" id="KW-1185">Reference proteome</keyword>
<dbReference type="EMBL" id="RFFH01000001">
    <property type="protein sequence ID" value="RMI35332.1"/>
    <property type="molecule type" value="Genomic_DNA"/>
</dbReference>
<dbReference type="PANTHER" id="PTHR30055">
    <property type="entry name" value="HTH-TYPE TRANSCRIPTIONAL REGULATOR RUTR"/>
    <property type="match status" value="1"/>
</dbReference>
<feature type="domain" description="HTH tetR-type" evidence="5">
    <location>
        <begin position="22"/>
        <end position="82"/>
    </location>
</feature>
<evidence type="ECO:0000259" key="5">
    <source>
        <dbReference type="PROSITE" id="PS50977"/>
    </source>
</evidence>
<dbReference type="AlphaFoldDB" id="A0A3M2LCW6"/>
<dbReference type="InterPro" id="IPR050109">
    <property type="entry name" value="HTH-type_TetR-like_transc_reg"/>
</dbReference>
<dbReference type="SUPFAM" id="SSF46689">
    <property type="entry name" value="Homeodomain-like"/>
    <property type="match status" value="1"/>
</dbReference>
<dbReference type="InterPro" id="IPR023772">
    <property type="entry name" value="DNA-bd_HTH_TetR-type_CS"/>
</dbReference>
<dbReference type="Gene3D" id="1.10.357.10">
    <property type="entry name" value="Tetracycline Repressor, domain 2"/>
    <property type="match status" value="1"/>
</dbReference>
<dbReference type="Gene3D" id="1.10.10.60">
    <property type="entry name" value="Homeodomain-like"/>
    <property type="match status" value="1"/>
</dbReference>
<dbReference type="InterPro" id="IPR009057">
    <property type="entry name" value="Homeodomain-like_sf"/>
</dbReference>
<dbReference type="RefSeq" id="WP_122186306.1">
    <property type="nucleotide sequence ID" value="NZ_RFFH01000001.1"/>
</dbReference>
<evidence type="ECO:0000256" key="2">
    <source>
        <dbReference type="ARBA" id="ARBA00023125"/>
    </source>
</evidence>
<dbReference type="PROSITE" id="PS01081">
    <property type="entry name" value="HTH_TETR_1"/>
    <property type="match status" value="1"/>
</dbReference>
<evidence type="ECO:0000313" key="6">
    <source>
        <dbReference type="EMBL" id="RMI35332.1"/>
    </source>
</evidence>
<evidence type="ECO:0000313" key="7">
    <source>
        <dbReference type="Proteomes" id="UP000279275"/>
    </source>
</evidence>
<gene>
    <name evidence="6" type="ORF">EBN03_03360</name>
</gene>
<organism evidence="6 7">
    <name type="scientific">Nocardia stercoris</name>
    <dbReference type="NCBI Taxonomy" id="2483361"/>
    <lineage>
        <taxon>Bacteria</taxon>
        <taxon>Bacillati</taxon>
        <taxon>Actinomycetota</taxon>
        <taxon>Actinomycetes</taxon>
        <taxon>Mycobacteriales</taxon>
        <taxon>Nocardiaceae</taxon>
        <taxon>Nocardia</taxon>
    </lineage>
</organism>
<dbReference type="GO" id="GO:0003700">
    <property type="term" value="F:DNA-binding transcription factor activity"/>
    <property type="evidence" value="ECO:0007669"/>
    <property type="project" value="TreeGrafter"/>
</dbReference>
<feature type="DNA-binding region" description="H-T-H motif" evidence="4">
    <location>
        <begin position="45"/>
        <end position="64"/>
    </location>
</feature>
<reference evidence="6 7" key="1">
    <citation type="submission" date="2018-10" db="EMBL/GenBank/DDBJ databases">
        <title>Isolation from cow dung.</title>
        <authorList>
            <person name="Ling L."/>
        </authorList>
    </citation>
    <scope>NUCLEOTIDE SEQUENCE [LARGE SCALE GENOMIC DNA]</scope>
    <source>
        <strain evidence="6 7">NEAU-LL90</strain>
    </source>
</reference>
<dbReference type="PANTHER" id="PTHR30055:SF238">
    <property type="entry name" value="MYCOFACTOCIN BIOSYNTHESIS TRANSCRIPTIONAL REGULATOR MFTR-RELATED"/>
    <property type="match status" value="1"/>
</dbReference>
<keyword evidence="3" id="KW-0804">Transcription</keyword>
<dbReference type="Proteomes" id="UP000279275">
    <property type="component" value="Unassembled WGS sequence"/>
</dbReference>
<dbReference type="InterPro" id="IPR041347">
    <property type="entry name" value="MftR_C"/>
</dbReference>
<protein>
    <submittedName>
        <fullName evidence="6">TetR family transcriptional regulator</fullName>
    </submittedName>
</protein>
<dbReference type="GO" id="GO:0000976">
    <property type="term" value="F:transcription cis-regulatory region binding"/>
    <property type="evidence" value="ECO:0007669"/>
    <property type="project" value="TreeGrafter"/>
</dbReference>
<dbReference type="OrthoDB" id="8688418at2"/>
<dbReference type="Pfam" id="PF17754">
    <property type="entry name" value="TetR_C_14"/>
    <property type="match status" value="1"/>
</dbReference>
<evidence type="ECO:0000256" key="1">
    <source>
        <dbReference type="ARBA" id="ARBA00023015"/>
    </source>
</evidence>
<dbReference type="InterPro" id="IPR001647">
    <property type="entry name" value="HTH_TetR"/>
</dbReference>
<accession>A0A3M2LCW6</accession>
<name>A0A3M2LCW6_9NOCA</name>
<keyword evidence="2 4" id="KW-0238">DNA-binding</keyword>
<sequence length="213" mass="22426">MTSSTVRRASDATETLAERKRAVTRRALAAVALELAVEHGLENVTVPAIAAAAGVSARTFNNYFSSKEEAVVAPIFDRATRIVEAFERRPADEPLWQAVTSAIVAQFSDEADVDLGSNAATRAAMNNPALRGEQLKACAAIEELLAAAIAARGDVPASDITPRLVAGTAITAARIAFDHWNDAHTSSTLRAAITQALDIAGGNFTTLGTQEIR</sequence>
<dbReference type="PROSITE" id="PS50977">
    <property type="entry name" value="HTH_TETR_2"/>
    <property type="match status" value="1"/>
</dbReference>